<proteinExistence type="predicted"/>
<evidence type="ECO:0000313" key="2">
    <source>
        <dbReference type="Proteomes" id="UP000006339"/>
    </source>
</evidence>
<keyword evidence="2" id="KW-1185">Reference proteome</keyword>
<evidence type="ECO:0000313" key="1">
    <source>
        <dbReference type="EMBL" id="EKO49533.1"/>
    </source>
</evidence>
<dbReference type="AlphaFoldDB" id="A0A828Y383"/>
<dbReference type="Proteomes" id="UP000006339">
    <property type="component" value="Unassembled WGS sequence"/>
</dbReference>
<dbReference type="EMBL" id="AKWH02000087">
    <property type="protein sequence ID" value="EKO49533.1"/>
    <property type="molecule type" value="Genomic_DNA"/>
</dbReference>
<accession>A0A828Y383</accession>
<protein>
    <submittedName>
        <fullName evidence="1">Uncharacterized protein</fullName>
    </submittedName>
</protein>
<dbReference type="RefSeq" id="WP_004771987.1">
    <property type="nucleotide sequence ID" value="NZ_AKWH02000087.1"/>
</dbReference>
<sequence>MNSTFKFILIFIYLFVSFHAINSENTKSVIKNHIFQKDQVKIIEYARHPYRGITITNDNVERAERIFKNYLHIVDPKLLNKLNLYKRQYVGIQSQGKRIVYINFAKIVSPWTQEDWERELYFSFDGGSDYMNVKVNIDDEFCYDFSINGDA</sequence>
<comment type="caution">
    <text evidence="1">The sequence shown here is derived from an EMBL/GenBank/DDBJ whole genome shotgun (WGS) entry which is preliminary data.</text>
</comment>
<reference evidence="1" key="1">
    <citation type="submission" date="2012-10" db="EMBL/GenBank/DDBJ databases">
        <authorList>
            <person name="Harkins D.M."/>
            <person name="Durkin A.S."/>
            <person name="Brinkac L.M."/>
            <person name="Selengut J.D."/>
            <person name="Sanka R."/>
            <person name="DePew J."/>
            <person name="Purushe J."/>
            <person name="Picardeau M."/>
            <person name="Werts C."/>
            <person name="Goarant C."/>
            <person name="Vinetz J.M."/>
            <person name="Sutton G.G."/>
            <person name="Nelson W.C."/>
            <person name="Fouts D.E."/>
        </authorList>
    </citation>
    <scope>NUCLEOTIDE SEQUENCE [LARGE SCALE GENOMIC DNA]</scope>
    <source>
        <strain evidence="1">200802841</strain>
    </source>
</reference>
<organism evidence="1 2">
    <name type="scientific">Leptospira kirschneri str. 200802841</name>
    <dbReference type="NCBI Taxonomy" id="1193047"/>
    <lineage>
        <taxon>Bacteria</taxon>
        <taxon>Pseudomonadati</taxon>
        <taxon>Spirochaetota</taxon>
        <taxon>Spirochaetia</taxon>
        <taxon>Leptospirales</taxon>
        <taxon>Leptospiraceae</taxon>
        <taxon>Leptospira</taxon>
    </lineage>
</organism>
<gene>
    <name evidence="1" type="ORF">LEP1GSC131_0009</name>
</gene>
<name>A0A828Y383_9LEPT</name>